<dbReference type="AlphaFoldDB" id="A0A934IMG3"/>
<dbReference type="Pfam" id="PF11150">
    <property type="entry name" value="DUF2927"/>
    <property type="match status" value="1"/>
</dbReference>
<keyword evidence="1" id="KW-0732">Signal</keyword>
<accession>A0A934IMG3</accession>
<reference evidence="2" key="1">
    <citation type="submission" date="2020-12" db="EMBL/GenBank/DDBJ databases">
        <title>Bacterial taxonomy.</title>
        <authorList>
            <person name="Pan X."/>
        </authorList>
    </citation>
    <scope>NUCLEOTIDE SEQUENCE</scope>
    <source>
        <strain evidence="2">B2012</strain>
    </source>
</reference>
<gene>
    <name evidence="2" type="ORF">JCR33_05495</name>
</gene>
<name>A0A934IMG3_9HYPH</name>
<protein>
    <submittedName>
        <fullName evidence="2">DUF2927 domain-containing protein</fullName>
    </submittedName>
</protein>
<dbReference type="Proteomes" id="UP000609531">
    <property type="component" value="Unassembled WGS sequence"/>
</dbReference>
<dbReference type="EMBL" id="JAEKJA010000003">
    <property type="protein sequence ID" value="MBJ3775131.1"/>
    <property type="molecule type" value="Genomic_DNA"/>
</dbReference>
<keyword evidence="3" id="KW-1185">Reference proteome</keyword>
<evidence type="ECO:0000313" key="2">
    <source>
        <dbReference type="EMBL" id="MBJ3775131.1"/>
    </source>
</evidence>
<feature type="chain" id="PRO_5037366153" evidence="1">
    <location>
        <begin position="44"/>
        <end position="284"/>
    </location>
</feature>
<evidence type="ECO:0000313" key="3">
    <source>
        <dbReference type="Proteomes" id="UP000609531"/>
    </source>
</evidence>
<comment type="caution">
    <text evidence="2">The sequence shown here is derived from an EMBL/GenBank/DDBJ whole genome shotgun (WGS) entry which is preliminary data.</text>
</comment>
<proteinExistence type="predicted"/>
<organism evidence="2 3">
    <name type="scientific">Acuticoccus mangrovi</name>
    <dbReference type="NCBI Taxonomy" id="2796142"/>
    <lineage>
        <taxon>Bacteria</taxon>
        <taxon>Pseudomonadati</taxon>
        <taxon>Pseudomonadota</taxon>
        <taxon>Alphaproteobacteria</taxon>
        <taxon>Hyphomicrobiales</taxon>
        <taxon>Amorphaceae</taxon>
        <taxon>Acuticoccus</taxon>
    </lineage>
</organism>
<dbReference type="RefSeq" id="WP_198881014.1">
    <property type="nucleotide sequence ID" value="NZ_JAEKJA010000003.1"/>
</dbReference>
<evidence type="ECO:0000256" key="1">
    <source>
        <dbReference type="SAM" id="SignalP"/>
    </source>
</evidence>
<feature type="signal peptide" evidence="1">
    <location>
        <begin position="1"/>
        <end position="43"/>
    </location>
</feature>
<sequence length="284" mass="30833">MGTQPDVGPCGRSPICRRRRLPTLLVALLVCAAALFAAADAEAIDAPFSDEELITGFVLTVFGAEADDGSGTATRRVKKFTGPVHFHIVSTSAIDRRRTVRTFVRSLSESVDNLELVETGRFEDADMVIFLVNRVDYVPTIRRTVWEGADTAFLEKNACSAVLAARRSGIERAYIYLVADEGFAGLSHCMVEEIAQSLGPANDSSLLDDSIFNDMSELNAFGLFDWFILNMLYDDHIEPGMSEAEVLPLLPGAIAAARDRLTAVVKMGLAGHDAAPTGRTLVRH</sequence>
<dbReference type="InterPro" id="IPR021323">
    <property type="entry name" value="DUF2927"/>
</dbReference>